<accession>A0ABN7VC62</accession>
<evidence type="ECO:0000256" key="1">
    <source>
        <dbReference type="SAM" id="MobiDB-lite"/>
    </source>
</evidence>
<feature type="non-terminal residue" evidence="2">
    <location>
        <position position="1"/>
    </location>
</feature>
<evidence type="ECO:0000313" key="3">
    <source>
        <dbReference type="Proteomes" id="UP000789901"/>
    </source>
</evidence>
<feature type="region of interest" description="Disordered" evidence="1">
    <location>
        <begin position="1"/>
        <end position="45"/>
    </location>
</feature>
<dbReference type="Proteomes" id="UP000789901">
    <property type="component" value="Unassembled WGS sequence"/>
</dbReference>
<name>A0ABN7VC62_GIGMA</name>
<organism evidence="2 3">
    <name type="scientific">Gigaspora margarita</name>
    <dbReference type="NCBI Taxonomy" id="4874"/>
    <lineage>
        <taxon>Eukaryota</taxon>
        <taxon>Fungi</taxon>
        <taxon>Fungi incertae sedis</taxon>
        <taxon>Mucoromycota</taxon>
        <taxon>Glomeromycotina</taxon>
        <taxon>Glomeromycetes</taxon>
        <taxon>Diversisporales</taxon>
        <taxon>Gigasporaceae</taxon>
        <taxon>Gigaspora</taxon>
    </lineage>
</organism>
<evidence type="ECO:0000313" key="2">
    <source>
        <dbReference type="EMBL" id="CAG8755578.1"/>
    </source>
</evidence>
<protein>
    <submittedName>
        <fullName evidence="2">33531_t:CDS:1</fullName>
    </submittedName>
</protein>
<keyword evidence="3" id="KW-1185">Reference proteome</keyword>
<proteinExistence type="predicted"/>
<sequence>RKKMVLQKSQNMEYMKQENMPDLDSSSDTESGSKEYSDNTNKKKCSILFPETIVEERKKR</sequence>
<feature type="compositionally biased region" description="Basic and acidic residues" evidence="1">
    <location>
        <begin position="31"/>
        <end position="41"/>
    </location>
</feature>
<dbReference type="EMBL" id="CAJVQB010012453">
    <property type="protein sequence ID" value="CAG8755578.1"/>
    <property type="molecule type" value="Genomic_DNA"/>
</dbReference>
<reference evidence="2 3" key="1">
    <citation type="submission" date="2021-06" db="EMBL/GenBank/DDBJ databases">
        <authorList>
            <person name="Kallberg Y."/>
            <person name="Tangrot J."/>
            <person name="Rosling A."/>
        </authorList>
    </citation>
    <scope>NUCLEOTIDE SEQUENCE [LARGE SCALE GENOMIC DNA]</scope>
    <source>
        <strain evidence="2 3">120-4 pot B 10/14</strain>
    </source>
</reference>
<comment type="caution">
    <text evidence="2">The sequence shown here is derived from an EMBL/GenBank/DDBJ whole genome shotgun (WGS) entry which is preliminary data.</text>
</comment>
<gene>
    <name evidence="2" type="ORF">GMARGA_LOCUS16871</name>
</gene>